<keyword evidence="1" id="KW-0472">Membrane</keyword>
<dbReference type="InterPro" id="IPR005325">
    <property type="entry name" value="DUF308_memb"/>
</dbReference>
<dbReference type="EMBL" id="JAAOZD010000003">
    <property type="protein sequence ID" value="NIJ01544.1"/>
    <property type="molecule type" value="Genomic_DNA"/>
</dbReference>
<feature type="transmembrane region" description="Helical" evidence="1">
    <location>
        <begin position="7"/>
        <end position="26"/>
    </location>
</feature>
<feature type="transmembrane region" description="Helical" evidence="1">
    <location>
        <begin position="118"/>
        <end position="137"/>
    </location>
</feature>
<sequence>MFKTPGTALLVRGVLAIVFGLLILALPSATVFVVVVMFGVFAVVDGITSVAHYFYDPAGRSQWIVAGGFISIAAGILAIAWPGITAAAIGVLIGLWALVLGISQIVLALAARNFVRSWGVWLLIGLVTTVFGIAVLVNPGLGFLGLVTMLACFAMVTGVLLIASGIGLRRLAHAQPLYGR</sequence>
<feature type="transmembrane region" description="Helical" evidence="1">
    <location>
        <begin position="32"/>
        <end position="55"/>
    </location>
</feature>
<feature type="transmembrane region" description="Helical" evidence="1">
    <location>
        <begin position="143"/>
        <end position="163"/>
    </location>
</feature>
<organism evidence="2 3">
    <name type="scientific">Paenarthrobacter ilicis</name>
    <dbReference type="NCBI Taxonomy" id="43665"/>
    <lineage>
        <taxon>Bacteria</taxon>
        <taxon>Bacillati</taxon>
        <taxon>Actinomycetota</taxon>
        <taxon>Actinomycetes</taxon>
        <taxon>Micrococcales</taxon>
        <taxon>Micrococcaceae</taxon>
        <taxon>Paenarthrobacter</taxon>
    </lineage>
</organism>
<feature type="transmembrane region" description="Helical" evidence="1">
    <location>
        <begin position="62"/>
        <end position="81"/>
    </location>
</feature>
<gene>
    <name evidence="2" type="ORF">FHR86_001865</name>
</gene>
<dbReference type="PANTHER" id="PTHR34989">
    <property type="entry name" value="PROTEIN HDED"/>
    <property type="match status" value="1"/>
</dbReference>
<keyword evidence="1" id="KW-1133">Transmembrane helix</keyword>
<evidence type="ECO:0000313" key="2">
    <source>
        <dbReference type="EMBL" id="NIJ01544.1"/>
    </source>
</evidence>
<reference evidence="2 3" key="1">
    <citation type="submission" date="2020-03" db="EMBL/GenBank/DDBJ databases">
        <title>Genomic Encyclopedia of Type Strains, Phase III (KMG-III): the genomes of soil and plant-associated and newly described type strains.</title>
        <authorList>
            <person name="Whitman W."/>
        </authorList>
    </citation>
    <scope>NUCLEOTIDE SEQUENCE [LARGE SCALE GENOMIC DNA]</scope>
    <source>
        <strain evidence="2 3">CECT 4207</strain>
    </source>
</reference>
<protein>
    <submittedName>
        <fullName evidence="2">Uncharacterized membrane protein HdeD (DUF308 family)</fullName>
    </submittedName>
</protein>
<comment type="caution">
    <text evidence="2">The sequence shown here is derived from an EMBL/GenBank/DDBJ whole genome shotgun (WGS) entry which is preliminary data.</text>
</comment>
<feature type="transmembrane region" description="Helical" evidence="1">
    <location>
        <begin position="87"/>
        <end position="111"/>
    </location>
</feature>
<proteinExistence type="predicted"/>
<dbReference type="InterPro" id="IPR052712">
    <property type="entry name" value="Acid_resist_chaperone_HdeD"/>
</dbReference>
<keyword evidence="1" id="KW-0812">Transmembrane</keyword>
<evidence type="ECO:0000313" key="3">
    <source>
        <dbReference type="Proteomes" id="UP000802392"/>
    </source>
</evidence>
<evidence type="ECO:0000256" key="1">
    <source>
        <dbReference type="SAM" id="Phobius"/>
    </source>
</evidence>
<dbReference type="Proteomes" id="UP000802392">
    <property type="component" value="Unassembled WGS sequence"/>
</dbReference>
<dbReference type="PANTHER" id="PTHR34989:SF1">
    <property type="entry name" value="PROTEIN HDED"/>
    <property type="match status" value="1"/>
</dbReference>
<keyword evidence="3" id="KW-1185">Reference proteome</keyword>
<name>A0ABX0TG91_9MICC</name>
<accession>A0ABX0TG91</accession>
<dbReference type="Pfam" id="PF03729">
    <property type="entry name" value="DUF308"/>
    <property type="match status" value="2"/>
</dbReference>